<dbReference type="AlphaFoldDB" id="K6VC79"/>
<proteinExistence type="predicted"/>
<keyword evidence="2" id="KW-1185">Reference proteome</keyword>
<evidence type="ECO:0000313" key="2">
    <source>
        <dbReference type="Proteomes" id="UP000006319"/>
    </source>
</evidence>
<sequence>MDLLYSKLLPAKYIMFPLFSSSQNTSRYAGQRTKRTATCAAMSMSIF</sequence>
<evidence type="ECO:0000313" key="1">
    <source>
        <dbReference type="EMBL" id="GAB66832.1"/>
    </source>
</evidence>
<dbReference type="KEGG" id="pcy:PCYB_101820"/>
<dbReference type="RefSeq" id="XP_004222779.1">
    <property type="nucleotide sequence ID" value="XM_004222731.1"/>
</dbReference>
<accession>K6VC79</accession>
<name>K6VC79_PLACD</name>
<gene>
    <name evidence="1" type="ORF">PCYB_101820</name>
</gene>
<dbReference type="Proteomes" id="UP000006319">
    <property type="component" value="Chromosome 10"/>
</dbReference>
<dbReference type="EMBL" id="DF157102">
    <property type="protein sequence ID" value="GAB66832.1"/>
    <property type="molecule type" value="Genomic_DNA"/>
</dbReference>
<reference evidence="1 2" key="1">
    <citation type="journal article" date="2012" name="Nat. Genet.">
        <title>Plasmodium cynomolgi genome sequences provide insight into Plasmodium vivax and the monkey malaria clade.</title>
        <authorList>
            <person name="Tachibana S."/>
            <person name="Sullivan S.A."/>
            <person name="Kawai S."/>
            <person name="Nakamura S."/>
            <person name="Kim H.R."/>
            <person name="Goto N."/>
            <person name="Arisue N."/>
            <person name="Palacpac N.M.Q."/>
            <person name="Honma H."/>
            <person name="Yagi M."/>
            <person name="Tougan T."/>
            <person name="Katakai Y."/>
            <person name="Kaneko O."/>
            <person name="Mita T."/>
            <person name="Kita K."/>
            <person name="Yasutomi Y."/>
            <person name="Sutton P.L."/>
            <person name="Shakhbatyan R."/>
            <person name="Horii T."/>
            <person name="Yasunaga T."/>
            <person name="Barnwell J.W."/>
            <person name="Escalante A.A."/>
            <person name="Carlton J.M."/>
            <person name="Tanabe K."/>
        </authorList>
    </citation>
    <scope>NUCLEOTIDE SEQUENCE [LARGE SCALE GENOMIC DNA]</scope>
    <source>
        <strain evidence="1 2">B</strain>
    </source>
</reference>
<organism evidence="1 2">
    <name type="scientific">Plasmodium cynomolgi (strain B)</name>
    <dbReference type="NCBI Taxonomy" id="1120755"/>
    <lineage>
        <taxon>Eukaryota</taxon>
        <taxon>Sar</taxon>
        <taxon>Alveolata</taxon>
        <taxon>Apicomplexa</taxon>
        <taxon>Aconoidasida</taxon>
        <taxon>Haemosporida</taxon>
        <taxon>Plasmodiidae</taxon>
        <taxon>Plasmodium</taxon>
        <taxon>Plasmodium (Plasmodium)</taxon>
    </lineage>
</organism>
<protein>
    <submittedName>
        <fullName evidence="1">Uncharacterized protein</fullName>
    </submittedName>
</protein>
<dbReference type="VEuPathDB" id="PlasmoDB:PCYB_101820"/>
<dbReference type="GeneID" id="14693191"/>